<evidence type="ECO:0000313" key="2">
    <source>
        <dbReference type="Proteomes" id="UP001165064"/>
    </source>
</evidence>
<comment type="caution">
    <text evidence="1">The sequence shown here is derived from an EMBL/GenBank/DDBJ whole genome shotgun (WGS) entry which is preliminary data.</text>
</comment>
<organism evidence="1 2">
    <name type="scientific">Ambrosiozyma monospora</name>
    <name type="common">Yeast</name>
    <name type="synonym">Endomycopsis monosporus</name>
    <dbReference type="NCBI Taxonomy" id="43982"/>
    <lineage>
        <taxon>Eukaryota</taxon>
        <taxon>Fungi</taxon>
        <taxon>Dikarya</taxon>
        <taxon>Ascomycota</taxon>
        <taxon>Saccharomycotina</taxon>
        <taxon>Pichiomycetes</taxon>
        <taxon>Pichiales</taxon>
        <taxon>Pichiaceae</taxon>
        <taxon>Ambrosiozyma</taxon>
    </lineage>
</organism>
<sequence length="189" mass="21898">MVPRNVKFKQLQICSSRCNGHKTCEFGKLCCSSVHIVTPFACFCRGLEIPMEPSIVDSIIVNTTIKFTMLEPFNNLKTIYLYHGTSFTHTDCKVSYWASLIAKSVTWIRERMQKHNQSIKLMISLCLIDLEEDRLKYDLFWTKDDFEIKVPQDYMNSPDLIFDDCSAHFDKSGDYTISLQFSLTPKPNI</sequence>
<accession>A0ACB5T4F5</accession>
<keyword evidence="2" id="KW-1185">Reference proteome</keyword>
<reference evidence="1" key="1">
    <citation type="submission" date="2023-04" db="EMBL/GenBank/DDBJ databases">
        <title>Ambrosiozyma monospora NBRC 10751.</title>
        <authorList>
            <person name="Ichikawa N."/>
            <person name="Sato H."/>
            <person name="Tonouchi N."/>
        </authorList>
    </citation>
    <scope>NUCLEOTIDE SEQUENCE</scope>
    <source>
        <strain evidence="1">NBRC 10751</strain>
    </source>
</reference>
<gene>
    <name evidence="1" type="ORF">Amon02_000492800</name>
</gene>
<proteinExistence type="predicted"/>
<protein>
    <submittedName>
        <fullName evidence="1">Unnamed protein product</fullName>
    </submittedName>
</protein>
<dbReference type="Proteomes" id="UP001165064">
    <property type="component" value="Unassembled WGS sequence"/>
</dbReference>
<name>A0ACB5T4F5_AMBMO</name>
<evidence type="ECO:0000313" key="1">
    <source>
        <dbReference type="EMBL" id="GME81431.1"/>
    </source>
</evidence>
<dbReference type="EMBL" id="BSXS01003502">
    <property type="protein sequence ID" value="GME81431.1"/>
    <property type="molecule type" value="Genomic_DNA"/>
</dbReference>